<evidence type="ECO:0000256" key="1">
    <source>
        <dbReference type="ARBA" id="ARBA00004141"/>
    </source>
</evidence>
<feature type="domain" description="CBS" evidence="12">
    <location>
        <begin position="581"/>
        <end position="638"/>
    </location>
</feature>
<reference evidence="13 14" key="1">
    <citation type="submission" date="2017-05" db="EMBL/GenBank/DDBJ databases">
        <authorList>
            <person name="Varghese N."/>
            <person name="Submissions S."/>
        </authorList>
    </citation>
    <scope>NUCLEOTIDE SEQUENCE [LARGE SCALE GENOMIC DNA]</scope>
    <source>
        <strain evidence="13 14">DSM 18015</strain>
    </source>
</reference>
<keyword evidence="2" id="KW-0813">Transport</keyword>
<dbReference type="PRINTS" id="PR00762">
    <property type="entry name" value="CLCHANNEL"/>
</dbReference>
<dbReference type="SMART" id="SM00116">
    <property type="entry name" value="CBS"/>
    <property type="match status" value="2"/>
</dbReference>
<evidence type="ECO:0000313" key="13">
    <source>
        <dbReference type="EMBL" id="SMP94625.1"/>
    </source>
</evidence>
<dbReference type="Gene3D" id="3.10.580.10">
    <property type="entry name" value="CBS-domain"/>
    <property type="match status" value="1"/>
</dbReference>
<evidence type="ECO:0000256" key="6">
    <source>
        <dbReference type="ARBA" id="ARBA00023136"/>
    </source>
</evidence>
<dbReference type="CDD" id="cd00400">
    <property type="entry name" value="Voltage_gated_ClC"/>
    <property type="match status" value="1"/>
</dbReference>
<dbReference type="InterPro" id="IPR046342">
    <property type="entry name" value="CBS_dom_sf"/>
</dbReference>
<evidence type="ECO:0000256" key="3">
    <source>
        <dbReference type="ARBA" id="ARBA00022692"/>
    </source>
</evidence>
<keyword evidence="5" id="KW-0406">Ion transport</keyword>
<dbReference type="PROSITE" id="PS51371">
    <property type="entry name" value="CBS"/>
    <property type="match status" value="2"/>
</dbReference>
<evidence type="ECO:0000256" key="11">
    <source>
        <dbReference type="SAM" id="Phobius"/>
    </source>
</evidence>
<dbReference type="SUPFAM" id="SSF81340">
    <property type="entry name" value="Clc chloride channel"/>
    <property type="match status" value="1"/>
</dbReference>
<keyword evidence="10" id="KW-0129">CBS domain</keyword>
<feature type="transmembrane region" description="Helical" evidence="11">
    <location>
        <begin position="461"/>
        <end position="480"/>
    </location>
</feature>
<feature type="transmembrane region" description="Helical" evidence="11">
    <location>
        <begin position="113"/>
        <end position="135"/>
    </location>
</feature>
<feature type="transmembrane region" description="Helical" evidence="11">
    <location>
        <begin position="209"/>
        <end position="234"/>
    </location>
</feature>
<dbReference type="InterPro" id="IPR000644">
    <property type="entry name" value="CBS_dom"/>
</dbReference>
<dbReference type="Gene3D" id="1.10.3080.10">
    <property type="entry name" value="Clc chloride channel"/>
    <property type="match status" value="1"/>
</dbReference>
<comment type="subcellular location">
    <subcellularLocation>
        <location evidence="1">Membrane</location>
        <topology evidence="1">Multi-pass membrane protein</topology>
    </subcellularLocation>
</comment>
<dbReference type="CDD" id="cd02205">
    <property type="entry name" value="CBS_pair_SF"/>
    <property type="match status" value="1"/>
</dbReference>
<evidence type="ECO:0000259" key="12">
    <source>
        <dbReference type="PROSITE" id="PS51371"/>
    </source>
</evidence>
<dbReference type="InterPro" id="IPR001807">
    <property type="entry name" value="ClC"/>
</dbReference>
<keyword evidence="3 11" id="KW-0812">Transmembrane</keyword>
<feature type="transmembrane region" description="Helical" evidence="11">
    <location>
        <begin position="402"/>
        <end position="420"/>
    </location>
</feature>
<evidence type="ECO:0000313" key="14">
    <source>
        <dbReference type="Proteomes" id="UP001158050"/>
    </source>
</evidence>
<feature type="transmembrane region" description="Helical" evidence="11">
    <location>
        <begin position="372"/>
        <end position="396"/>
    </location>
</feature>
<feature type="transmembrane region" description="Helical" evidence="11">
    <location>
        <begin position="432"/>
        <end position="455"/>
    </location>
</feature>
<keyword evidence="4 11" id="KW-1133">Transmembrane helix</keyword>
<evidence type="ECO:0000256" key="8">
    <source>
        <dbReference type="ARBA" id="ARBA00023214"/>
    </source>
</evidence>
<evidence type="ECO:0000256" key="2">
    <source>
        <dbReference type="ARBA" id="ARBA00022448"/>
    </source>
</evidence>
<dbReference type="Proteomes" id="UP001158050">
    <property type="component" value="Unassembled WGS sequence"/>
</dbReference>
<evidence type="ECO:0000256" key="9">
    <source>
        <dbReference type="ARBA" id="ARBA00023303"/>
    </source>
</evidence>
<dbReference type="Pfam" id="PF00654">
    <property type="entry name" value="Voltage_CLC"/>
    <property type="match status" value="1"/>
</dbReference>
<dbReference type="RefSeq" id="WP_283417229.1">
    <property type="nucleotide sequence ID" value="NZ_FXUO01000006.1"/>
</dbReference>
<accession>A0ABY1R5Y3</accession>
<dbReference type="Pfam" id="PF00571">
    <property type="entry name" value="CBS"/>
    <property type="match status" value="2"/>
</dbReference>
<evidence type="ECO:0000256" key="4">
    <source>
        <dbReference type="ARBA" id="ARBA00022989"/>
    </source>
</evidence>
<dbReference type="InterPro" id="IPR014743">
    <property type="entry name" value="Cl-channel_core"/>
</dbReference>
<feature type="transmembrane region" description="Helical" evidence="11">
    <location>
        <begin position="322"/>
        <end position="340"/>
    </location>
</feature>
<feature type="transmembrane region" description="Helical" evidence="11">
    <location>
        <begin position="285"/>
        <end position="302"/>
    </location>
</feature>
<keyword evidence="14" id="KW-1185">Reference proteome</keyword>
<sequence length="641" mass="71461">MKNDFQINKSVCSYSLLIWYICIQIHSVKFQNKKKYLSFLKFKKDFQQFGLEKARSYELILHWLNSRLSRNQFLLLSGILVGLTAGLAGVILKTLVHNIHYFITHKVHFEYQILFYIVFPFLGIVLTTITVQTLFKGQDKKGIGVILYEIAQNSSIVSSVKMYSQIVQSAITVGLGGSAGLESPIAVTGAAIGSNYAQTYRLSYKERTLLLAAGASAGIASAFNAPIAGIMFAFEILLTGVVFTDFIPLVVAAVCGSLLSRILLQEDVLFRFYTREAFNYKNVPYYLILGVVTGLYARYFVLMSQKVEHFIHQLKMSPLRRAMFGGAVLSLLCVLFPPLFGEGYDTIKAFTSGDTLLIIENSLFRYFEVKSWTVIIFLILVLVLKAFATPFTIFSGGNGGNFAPSLFAGGTAGFLFAVVCEQIGFKEVPVTNLVLVGMAGAMSGILYAPLTAIFLIAESSFGYDLFIPLMIVSVISYLIAKSFSPISPELKSLADQGKIFTSKHDNNLLFSLNTKDYIDFQSQVINENASVTELFDMIKNGNKNSFAVVDHANKLKGILDMDDVRPYLFSDDIDKLSLSKMMKAPPAVIFQDHKAPEILQTFDETGYWYLPVVDHDNRFIGFISKSSILTDYRQLLKLYSE</sequence>
<keyword evidence="8" id="KW-0868">Chloride</keyword>
<dbReference type="InterPro" id="IPR050368">
    <property type="entry name" value="ClC-type_chloride_channel"/>
</dbReference>
<dbReference type="EMBL" id="FXUO01000006">
    <property type="protein sequence ID" value="SMP94625.1"/>
    <property type="molecule type" value="Genomic_DNA"/>
</dbReference>
<organism evidence="13 14">
    <name type="scientific">Epilithonimonas pallida</name>
    <dbReference type="NCBI Taxonomy" id="373671"/>
    <lineage>
        <taxon>Bacteria</taxon>
        <taxon>Pseudomonadati</taxon>
        <taxon>Bacteroidota</taxon>
        <taxon>Flavobacteriia</taxon>
        <taxon>Flavobacteriales</taxon>
        <taxon>Weeksellaceae</taxon>
        <taxon>Chryseobacterium group</taxon>
        <taxon>Epilithonimonas</taxon>
    </lineage>
</organism>
<evidence type="ECO:0000256" key="7">
    <source>
        <dbReference type="ARBA" id="ARBA00023173"/>
    </source>
</evidence>
<evidence type="ECO:0000256" key="5">
    <source>
        <dbReference type="ARBA" id="ARBA00023065"/>
    </source>
</evidence>
<gene>
    <name evidence="13" type="ORF">SAMN05421679_10637</name>
</gene>
<protein>
    <submittedName>
        <fullName evidence="13">Chloride channel protein, CIC family</fullName>
    </submittedName>
</protein>
<comment type="caution">
    <text evidence="13">The sequence shown here is derived from an EMBL/GenBank/DDBJ whole genome shotgun (WGS) entry which is preliminary data.</text>
</comment>
<keyword evidence="6 11" id="KW-0472">Membrane</keyword>
<proteinExistence type="predicted"/>
<feature type="domain" description="CBS" evidence="12">
    <location>
        <begin position="518"/>
        <end position="575"/>
    </location>
</feature>
<dbReference type="PANTHER" id="PTHR43427">
    <property type="entry name" value="CHLORIDE CHANNEL PROTEIN CLC-E"/>
    <property type="match status" value="1"/>
</dbReference>
<feature type="transmembrane region" description="Helical" evidence="11">
    <location>
        <begin position="73"/>
        <end position="93"/>
    </location>
</feature>
<keyword evidence="9" id="KW-0407">Ion channel</keyword>
<feature type="transmembrane region" description="Helical" evidence="11">
    <location>
        <begin position="246"/>
        <end position="264"/>
    </location>
</feature>
<evidence type="ECO:0000256" key="10">
    <source>
        <dbReference type="PROSITE-ProRule" id="PRU00703"/>
    </source>
</evidence>
<dbReference type="PANTHER" id="PTHR43427:SF6">
    <property type="entry name" value="CHLORIDE CHANNEL PROTEIN CLC-E"/>
    <property type="match status" value="1"/>
</dbReference>
<keyword evidence="7" id="KW-0869">Chloride channel</keyword>
<dbReference type="SUPFAM" id="SSF54631">
    <property type="entry name" value="CBS-domain pair"/>
    <property type="match status" value="1"/>
</dbReference>
<name>A0ABY1R5Y3_9FLAO</name>